<dbReference type="Pfam" id="PF01258">
    <property type="entry name" value="zf-dskA_traR"/>
    <property type="match status" value="1"/>
</dbReference>
<dbReference type="RefSeq" id="WP_153284675.1">
    <property type="nucleotide sequence ID" value="NZ_CP045644.1"/>
</dbReference>
<protein>
    <submittedName>
        <fullName evidence="6">TraR/DksA family transcriptional regulator</fullName>
    </submittedName>
</protein>
<reference evidence="6 7" key="1">
    <citation type="submission" date="2019-10" db="EMBL/GenBank/DDBJ databases">
        <title>Complete genome sequence of Variovorax paradoxus 5C-2.</title>
        <authorList>
            <person name="Gogoleva N.E."/>
            <person name="Balkin A.S."/>
        </authorList>
    </citation>
    <scope>NUCLEOTIDE SEQUENCE [LARGE SCALE GENOMIC DNA]</scope>
    <source>
        <strain evidence="6 7">5C-2</strain>
    </source>
</reference>
<dbReference type="PROSITE" id="PS51128">
    <property type="entry name" value="ZF_DKSA_2"/>
    <property type="match status" value="1"/>
</dbReference>
<gene>
    <name evidence="6" type="ORF">GFK26_27135</name>
</gene>
<feature type="domain" description="Zinc finger DksA/TraR C4-type" evidence="5">
    <location>
        <begin position="92"/>
        <end position="127"/>
    </location>
</feature>
<dbReference type="EMBL" id="CP045644">
    <property type="protein sequence ID" value="QFZ86176.1"/>
    <property type="molecule type" value="Genomic_DNA"/>
</dbReference>
<dbReference type="Proteomes" id="UP000326780">
    <property type="component" value="Chromosome"/>
</dbReference>
<keyword evidence="1" id="KW-0479">Metal-binding</keyword>
<evidence type="ECO:0000256" key="2">
    <source>
        <dbReference type="ARBA" id="ARBA00022771"/>
    </source>
</evidence>
<dbReference type="InterPro" id="IPR000962">
    <property type="entry name" value="Znf_DskA_TraR"/>
</dbReference>
<dbReference type="Gene3D" id="1.20.120.910">
    <property type="entry name" value="DksA, coiled-coil domain"/>
    <property type="match status" value="1"/>
</dbReference>
<feature type="zinc finger region" description="dksA C4-type" evidence="4">
    <location>
        <begin position="97"/>
        <end position="121"/>
    </location>
</feature>
<evidence type="ECO:0000313" key="6">
    <source>
        <dbReference type="EMBL" id="QFZ86176.1"/>
    </source>
</evidence>
<proteinExistence type="predicted"/>
<sequence>MTLPPTTDAERQHWRDALDAREAALASQLRTVAAELPDARRSDATELTRAPACDRVDIAGERLHHGLRYAEAERDMAELREIDAARARLDSGAFGRCIECGAEIPHARLQAQPAAARCLECQARHEQAHPAQVRLPPDL</sequence>
<dbReference type="PANTHER" id="PTHR33823">
    <property type="entry name" value="RNA POLYMERASE-BINDING TRANSCRIPTION FACTOR DKSA-RELATED"/>
    <property type="match status" value="1"/>
</dbReference>
<evidence type="ECO:0000256" key="4">
    <source>
        <dbReference type="PROSITE-ProRule" id="PRU00510"/>
    </source>
</evidence>
<evidence type="ECO:0000259" key="5">
    <source>
        <dbReference type="Pfam" id="PF01258"/>
    </source>
</evidence>
<dbReference type="AlphaFoldDB" id="A0A5Q0M9K3"/>
<name>A0A5Q0M9K3_VARPD</name>
<dbReference type="GO" id="GO:0008270">
    <property type="term" value="F:zinc ion binding"/>
    <property type="evidence" value="ECO:0007669"/>
    <property type="project" value="UniProtKB-KW"/>
</dbReference>
<evidence type="ECO:0000256" key="3">
    <source>
        <dbReference type="ARBA" id="ARBA00022833"/>
    </source>
</evidence>
<evidence type="ECO:0000256" key="1">
    <source>
        <dbReference type="ARBA" id="ARBA00022723"/>
    </source>
</evidence>
<accession>A0A5Q0M9K3</accession>
<keyword evidence="2" id="KW-0863">Zinc-finger</keyword>
<keyword evidence="3" id="KW-0862">Zinc</keyword>
<dbReference type="PANTHER" id="PTHR33823:SF4">
    <property type="entry name" value="GENERAL STRESS PROTEIN 16O"/>
    <property type="match status" value="1"/>
</dbReference>
<organism evidence="6 7">
    <name type="scientific">Variovorax paradoxus</name>
    <dbReference type="NCBI Taxonomy" id="34073"/>
    <lineage>
        <taxon>Bacteria</taxon>
        <taxon>Pseudomonadati</taxon>
        <taxon>Pseudomonadota</taxon>
        <taxon>Betaproteobacteria</taxon>
        <taxon>Burkholderiales</taxon>
        <taxon>Comamonadaceae</taxon>
        <taxon>Variovorax</taxon>
    </lineage>
</organism>
<evidence type="ECO:0000313" key="7">
    <source>
        <dbReference type="Proteomes" id="UP000326780"/>
    </source>
</evidence>
<dbReference type="SUPFAM" id="SSF57716">
    <property type="entry name" value="Glucocorticoid receptor-like (DNA-binding domain)"/>
    <property type="match status" value="1"/>
</dbReference>